<dbReference type="RefSeq" id="WP_219546838.1">
    <property type="nucleotide sequence ID" value="NZ_JAHKRN010000028.1"/>
</dbReference>
<feature type="transmembrane region" description="Helical" evidence="6">
    <location>
        <begin position="144"/>
        <end position="168"/>
    </location>
</feature>
<gene>
    <name evidence="8" type="ORF">ACFPUY_31815</name>
</gene>
<comment type="caution">
    <text evidence="8">The sequence shown here is derived from an EMBL/GenBank/DDBJ whole genome shotgun (WGS) entry which is preliminary data.</text>
</comment>
<dbReference type="EMBL" id="JBHSNW010000020">
    <property type="protein sequence ID" value="MFC5819707.1"/>
    <property type="molecule type" value="Genomic_DNA"/>
</dbReference>
<dbReference type="Proteomes" id="UP001596096">
    <property type="component" value="Unassembled WGS sequence"/>
</dbReference>
<name>A0ABW1C340_9ACTN</name>
<accession>A0ABW1C340</accession>
<feature type="domain" description="ABC-2 type transporter transmembrane" evidence="7">
    <location>
        <begin position="16"/>
        <end position="221"/>
    </location>
</feature>
<evidence type="ECO:0000256" key="1">
    <source>
        <dbReference type="ARBA" id="ARBA00004141"/>
    </source>
</evidence>
<keyword evidence="5" id="KW-0046">Antibiotic resistance</keyword>
<feature type="transmembrane region" description="Helical" evidence="6">
    <location>
        <begin position="32"/>
        <end position="50"/>
    </location>
</feature>
<dbReference type="PIRSF" id="PIRSF006648">
    <property type="entry name" value="DrrB"/>
    <property type="match status" value="1"/>
</dbReference>
<evidence type="ECO:0000256" key="6">
    <source>
        <dbReference type="SAM" id="Phobius"/>
    </source>
</evidence>
<evidence type="ECO:0000256" key="3">
    <source>
        <dbReference type="ARBA" id="ARBA00022989"/>
    </source>
</evidence>
<sequence length="254" mass="26022">MTEIPVYRPGPRAFGQMLICELKMVARDTAGLIVPIGMPVLILVMNASSAGEHVVAHGRTALDVFVLPLVFAIVMATTGIVNMPSFLAAYRHSGILRRLGVTPASPMMVLVAQAVVGIVQIAVGIAVAYAVAMLAFGANTPVNIGAALGVLALTVAAMYAVGLIVAALSPTPNSAVAIGLTLFFLLGATGGMFGGMQNLPEAVATIGQWLPFGAGVQALSYAWIGAPVEAAHLVALAANAVFGTVIAAVFFRWD</sequence>
<dbReference type="InterPro" id="IPR013525">
    <property type="entry name" value="ABC2_TM"/>
</dbReference>
<dbReference type="PANTHER" id="PTHR43027">
    <property type="entry name" value="DOXORUBICIN RESISTANCE ABC TRANSPORTER PERMEASE PROTEIN DRRC-RELATED"/>
    <property type="match status" value="1"/>
</dbReference>
<comment type="subcellular location">
    <subcellularLocation>
        <location evidence="1">Membrane</location>
        <topology evidence="1">Multi-pass membrane protein</topology>
    </subcellularLocation>
</comment>
<dbReference type="InterPro" id="IPR052902">
    <property type="entry name" value="ABC-2_transporter"/>
</dbReference>
<reference evidence="9" key="1">
    <citation type="journal article" date="2019" name="Int. J. Syst. Evol. Microbiol.">
        <title>The Global Catalogue of Microorganisms (GCM) 10K type strain sequencing project: providing services to taxonomists for standard genome sequencing and annotation.</title>
        <authorList>
            <consortium name="The Broad Institute Genomics Platform"/>
            <consortium name="The Broad Institute Genome Sequencing Center for Infectious Disease"/>
            <person name="Wu L."/>
            <person name="Ma J."/>
        </authorList>
    </citation>
    <scope>NUCLEOTIDE SEQUENCE [LARGE SCALE GENOMIC DNA]</scope>
    <source>
        <strain evidence="9">CGMCC 4.7106</strain>
    </source>
</reference>
<dbReference type="Pfam" id="PF01061">
    <property type="entry name" value="ABC2_membrane"/>
    <property type="match status" value="1"/>
</dbReference>
<feature type="transmembrane region" description="Helical" evidence="6">
    <location>
        <begin position="206"/>
        <end position="224"/>
    </location>
</feature>
<proteinExistence type="predicted"/>
<feature type="transmembrane region" description="Helical" evidence="6">
    <location>
        <begin position="62"/>
        <end position="87"/>
    </location>
</feature>
<keyword evidence="4 6" id="KW-0472">Membrane</keyword>
<feature type="transmembrane region" description="Helical" evidence="6">
    <location>
        <begin position="107"/>
        <end position="132"/>
    </location>
</feature>
<evidence type="ECO:0000259" key="7">
    <source>
        <dbReference type="Pfam" id="PF01061"/>
    </source>
</evidence>
<keyword evidence="3 6" id="KW-1133">Transmembrane helix</keyword>
<keyword evidence="9" id="KW-1185">Reference proteome</keyword>
<evidence type="ECO:0000256" key="2">
    <source>
        <dbReference type="ARBA" id="ARBA00022692"/>
    </source>
</evidence>
<evidence type="ECO:0000313" key="9">
    <source>
        <dbReference type="Proteomes" id="UP001596096"/>
    </source>
</evidence>
<evidence type="ECO:0000313" key="8">
    <source>
        <dbReference type="EMBL" id="MFC5819707.1"/>
    </source>
</evidence>
<keyword evidence="2 6" id="KW-0812">Transmembrane</keyword>
<feature type="transmembrane region" description="Helical" evidence="6">
    <location>
        <begin position="230"/>
        <end position="251"/>
    </location>
</feature>
<evidence type="ECO:0000256" key="5">
    <source>
        <dbReference type="ARBA" id="ARBA00023251"/>
    </source>
</evidence>
<feature type="transmembrane region" description="Helical" evidence="6">
    <location>
        <begin position="174"/>
        <end position="194"/>
    </location>
</feature>
<evidence type="ECO:0000256" key="4">
    <source>
        <dbReference type="ARBA" id="ARBA00023136"/>
    </source>
</evidence>
<protein>
    <submittedName>
        <fullName evidence="8">ABC transporter permease</fullName>
    </submittedName>
</protein>
<dbReference type="InterPro" id="IPR000412">
    <property type="entry name" value="ABC_2_transport"/>
</dbReference>
<dbReference type="PANTHER" id="PTHR43027:SF2">
    <property type="entry name" value="TRANSPORT PERMEASE PROTEIN"/>
    <property type="match status" value="1"/>
</dbReference>
<organism evidence="8 9">
    <name type="scientific">Nonomuraea harbinensis</name>
    <dbReference type="NCBI Taxonomy" id="1286938"/>
    <lineage>
        <taxon>Bacteria</taxon>
        <taxon>Bacillati</taxon>
        <taxon>Actinomycetota</taxon>
        <taxon>Actinomycetes</taxon>
        <taxon>Streptosporangiales</taxon>
        <taxon>Streptosporangiaceae</taxon>
        <taxon>Nonomuraea</taxon>
    </lineage>
</organism>